<protein>
    <submittedName>
        <fullName evidence="2">T9SS type A sorting domain-containing protein</fullName>
    </submittedName>
</protein>
<dbReference type="InterPro" id="IPR026444">
    <property type="entry name" value="Secre_tail"/>
</dbReference>
<dbReference type="EMBL" id="JADQDP010000002">
    <property type="protein sequence ID" value="MBF9142351.1"/>
    <property type="molecule type" value="Genomic_DNA"/>
</dbReference>
<keyword evidence="1" id="KW-0732">Signal</keyword>
<feature type="signal peptide" evidence="1">
    <location>
        <begin position="1"/>
        <end position="21"/>
    </location>
</feature>
<feature type="chain" id="PRO_5038056353" evidence="1">
    <location>
        <begin position="22"/>
        <end position="485"/>
    </location>
</feature>
<dbReference type="AlphaFoldDB" id="A0A931FLS9"/>
<evidence type="ECO:0000313" key="3">
    <source>
        <dbReference type="Proteomes" id="UP000645610"/>
    </source>
</evidence>
<dbReference type="RefSeq" id="WP_196286664.1">
    <property type="nucleotide sequence ID" value="NZ_JADQDP010000002.1"/>
</dbReference>
<sequence length="485" mass="50409">MKNIYFLLLPVGLLAGSPLGAVRAQVSLTGTSTLYIGTGGVLTTPGYLNVGTGTTLTNEGQLEVGGDLTNNGTVSTPTAAAALLRANGTSIQTLSGTGTLPLQNLTVNNAAGVALNLNATLAGTLTLTNGLVTIATATPLVLLPTAADPLETASARLVGPVSMAARSVGAGAFGPFLGLTMPAGGGNVGNITLTRVTGPAGTTTVGGNASVAVYWEVASSANGNPKRRMYFSWLSALDNGRNMAQATPWRSDAPYAIWRRAAGPTTDVSGSNLRQYNPAASNTEDVTGRFTISDLNTPLPVELVDFMARRQGPDARLDWRTASEKNNAYFDVERSLDGLLFERAGRVAGQGNSTQAHDYQLTDAKVAQYGVPTLYYRLRQVDVDGTVRYSPVRTVAVESATALLVSAWPNPSAGAGPHIRIEQPSAGPLTATLTDAAGRRLAEFRTTDRVSEEVLGTETGALSSGVYLLRVTTAGTSQVLKLVRE</sequence>
<comment type="caution">
    <text evidence="2">The sequence shown here is derived from an EMBL/GenBank/DDBJ whole genome shotgun (WGS) entry which is preliminary data.</text>
</comment>
<dbReference type="NCBIfam" id="TIGR04183">
    <property type="entry name" value="Por_Secre_tail"/>
    <property type="match status" value="1"/>
</dbReference>
<gene>
    <name evidence="2" type="ORF">I2I01_11930</name>
</gene>
<accession>A0A931FLS9</accession>
<name>A0A931FLS9_9BACT</name>
<reference evidence="2 3" key="1">
    <citation type="submission" date="2020-11" db="EMBL/GenBank/DDBJ databases">
        <authorList>
            <person name="Kim M.K."/>
        </authorList>
    </citation>
    <scope>NUCLEOTIDE SEQUENCE [LARGE SCALE GENOMIC DNA]</scope>
    <source>
        <strain evidence="2 3">BT439</strain>
    </source>
</reference>
<evidence type="ECO:0000256" key="1">
    <source>
        <dbReference type="SAM" id="SignalP"/>
    </source>
</evidence>
<keyword evidence="3" id="KW-1185">Reference proteome</keyword>
<organism evidence="2 3">
    <name type="scientific">Hymenobacter properus</name>
    <dbReference type="NCBI Taxonomy" id="2791026"/>
    <lineage>
        <taxon>Bacteria</taxon>
        <taxon>Pseudomonadati</taxon>
        <taxon>Bacteroidota</taxon>
        <taxon>Cytophagia</taxon>
        <taxon>Cytophagales</taxon>
        <taxon>Hymenobacteraceae</taxon>
        <taxon>Hymenobacter</taxon>
    </lineage>
</organism>
<dbReference type="Proteomes" id="UP000645610">
    <property type="component" value="Unassembled WGS sequence"/>
</dbReference>
<evidence type="ECO:0000313" key="2">
    <source>
        <dbReference type="EMBL" id="MBF9142351.1"/>
    </source>
</evidence>
<proteinExistence type="predicted"/>